<protein>
    <submittedName>
        <fullName evidence="1">Uncharacterized protein</fullName>
    </submittedName>
</protein>
<accession>A0ABN7K718</accession>
<keyword evidence="2" id="KW-1185">Reference proteome</keyword>
<name>A0ABN7K718_9BACT</name>
<dbReference type="EMBL" id="CAJHOE010000002">
    <property type="protein sequence ID" value="CAD7288272.1"/>
    <property type="molecule type" value="Genomic_DNA"/>
</dbReference>
<dbReference type="Proteomes" id="UP000789359">
    <property type="component" value="Unassembled WGS sequence"/>
</dbReference>
<comment type="caution">
    <text evidence="1">The sequence shown here is derived from an EMBL/GenBank/DDBJ whole genome shotgun (WGS) entry which is preliminary data.</text>
</comment>
<proteinExistence type="predicted"/>
<organism evidence="1 2">
    <name type="scientific">Campylobacter suis</name>
    <dbReference type="NCBI Taxonomy" id="2790657"/>
    <lineage>
        <taxon>Bacteria</taxon>
        <taxon>Pseudomonadati</taxon>
        <taxon>Campylobacterota</taxon>
        <taxon>Epsilonproteobacteria</taxon>
        <taxon>Campylobacterales</taxon>
        <taxon>Campylobacteraceae</taxon>
        <taxon>Campylobacter</taxon>
    </lineage>
</organism>
<dbReference type="RefSeq" id="WP_268250092.1">
    <property type="nucleotide sequence ID" value="NZ_CAJHOE010000002.1"/>
</dbReference>
<reference evidence="1 2" key="1">
    <citation type="submission" date="2020-11" db="EMBL/GenBank/DDBJ databases">
        <authorList>
            <person name="Peeters C."/>
        </authorList>
    </citation>
    <scope>NUCLEOTIDE SEQUENCE [LARGE SCALE GENOMIC DNA]</scope>
    <source>
        <strain evidence="1 2">LMG 8286</strain>
    </source>
</reference>
<evidence type="ECO:0000313" key="1">
    <source>
        <dbReference type="EMBL" id="CAD7288272.1"/>
    </source>
</evidence>
<sequence length="41" mass="4892">MQTKLSVVKDDKKRHIIKEKMKNVVLQNPKVKAVFERLKDK</sequence>
<evidence type="ECO:0000313" key="2">
    <source>
        <dbReference type="Proteomes" id="UP000789359"/>
    </source>
</evidence>
<gene>
    <name evidence="1" type="ORF">LMG8286_01240</name>
</gene>